<comment type="caution">
    <text evidence="3">The sequence shown here is derived from an EMBL/GenBank/DDBJ whole genome shotgun (WGS) entry which is preliminary data.</text>
</comment>
<reference evidence="3 4" key="1">
    <citation type="submission" date="2023-07" db="EMBL/GenBank/DDBJ databases">
        <title>Genomic Encyclopedia of Type Strains, Phase IV (KMG-IV): sequencing the most valuable type-strain genomes for metagenomic binning, comparative biology and taxonomic classification.</title>
        <authorList>
            <person name="Goeker M."/>
        </authorList>
    </citation>
    <scope>NUCLEOTIDE SEQUENCE [LARGE SCALE GENOMIC DNA]</scope>
    <source>
        <strain evidence="3 4">DSM 5896</strain>
    </source>
</reference>
<evidence type="ECO:0000259" key="1">
    <source>
        <dbReference type="Pfam" id="PF03435"/>
    </source>
</evidence>
<accession>A0ABU0FE40</accession>
<dbReference type="SUPFAM" id="SSF51735">
    <property type="entry name" value="NAD(P)-binding Rossmann-fold domains"/>
    <property type="match status" value="1"/>
</dbReference>
<evidence type="ECO:0000313" key="4">
    <source>
        <dbReference type="Proteomes" id="UP001237448"/>
    </source>
</evidence>
<protein>
    <recommendedName>
        <fullName evidence="5">Saccharopine dehydrogenase</fullName>
    </recommendedName>
</protein>
<dbReference type="InterPro" id="IPR036291">
    <property type="entry name" value="NAD(P)-bd_dom_sf"/>
</dbReference>
<gene>
    <name evidence="3" type="ORF">J3R73_002117</name>
</gene>
<evidence type="ECO:0000259" key="2">
    <source>
        <dbReference type="Pfam" id="PF13761"/>
    </source>
</evidence>
<dbReference type="PANTHER" id="PTHR43796:SF2">
    <property type="entry name" value="CARBOXYNORSPERMIDINE SYNTHASE"/>
    <property type="match status" value="1"/>
</dbReference>
<keyword evidence="4" id="KW-1185">Reference proteome</keyword>
<evidence type="ECO:0008006" key="5">
    <source>
        <dbReference type="Google" id="ProtNLM"/>
    </source>
</evidence>
<feature type="domain" description="Saccharopine dehydrogenase NADP binding" evidence="1">
    <location>
        <begin position="10"/>
        <end position="113"/>
    </location>
</feature>
<dbReference type="EMBL" id="JAUSVK010000001">
    <property type="protein sequence ID" value="MDQ0392325.1"/>
    <property type="molecule type" value="Genomic_DNA"/>
</dbReference>
<dbReference type="RefSeq" id="WP_307426030.1">
    <property type="nucleotide sequence ID" value="NZ_JAUSVK010000001.1"/>
</dbReference>
<feature type="domain" description="DUF4166" evidence="2">
    <location>
        <begin position="401"/>
        <end position="560"/>
    </location>
</feature>
<evidence type="ECO:0000313" key="3">
    <source>
        <dbReference type="EMBL" id="MDQ0392325.1"/>
    </source>
</evidence>
<dbReference type="PANTHER" id="PTHR43796">
    <property type="entry name" value="CARBOXYNORSPERMIDINE SYNTHASE"/>
    <property type="match status" value="1"/>
</dbReference>
<sequence>MSLSPSSLRILILGGYGTFGGRLVRLLAGEERLTLIVAGRSAQKAAAFCAGIEARAQLQPAAFDRAGPAAAQMRALAPDIVVDASGPFQSYGEAPYRIVEAAIAQGASYLDLADGAGFVAGIEAFDADAGRAGVFALSGLSTCPAITAAAVRRLAEGLDRIDRISGGIAPSPRVRIGLSVLAAITSYAGKPIALLRNGRPATGYAIVETLRRTIAPPGALPLRDRLFALVDVPDLTLLPRLWPASTSVWFGAAPAPEILYRSLIAMAFLVRWRLLPSLLALAPLLHRANGVLRWGENRGGMFVSVEGRDAAGKRRDRSWHLIAEGDDGPFIPAMPAAAIILRTLDGRAPAQGARPALHELALEDLRPLLAARNIVTGIREDGVQAGLALYPAVLGAAYEALPAPIQALHRHESGTPMRGRADIDRGTGMLARLVAACFGFPAQAKDVPVAVRFEIADGTEIWHRDFAGRRFRSVQSAGTGRNRHLVEERFGPFVFGLALVATPGRLRLVVRNWRVFGIPLPRFLAPYGDSHESGADGRFNFHVEIAHPLLGLIVRYRGWLVPGNGA</sequence>
<dbReference type="Pfam" id="PF13761">
    <property type="entry name" value="DUF4166"/>
    <property type="match status" value="1"/>
</dbReference>
<organism evidence="3 4">
    <name type="scientific">Labrys monachus</name>
    <dbReference type="NCBI Taxonomy" id="217067"/>
    <lineage>
        <taxon>Bacteria</taxon>
        <taxon>Pseudomonadati</taxon>
        <taxon>Pseudomonadota</taxon>
        <taxon>Alphaproteobacteria</taxon>
        <taxon>Hyphomicrobiales</taxon>
        <taxon>Xanthobacteraceae</taxon>
        <taxon>Labrys</taxon>
    </lineage>
</organism>
<dbReference type="Pfam" id="PF03435">
    <property type="entry name" value="Sacchrp_dh_NADP"/>
    <property type="match status" value="1"/>
</dbReference>
<dbReference type="InterPro" id="IPR005097">
    <property type="entry name" value="Sacchrp_dh_NADP-bd"/>
</dbReference>
<proteinExistence type="predicted"/>
<dbReference type="Proteomes" id="UP001237448">
    <property type="component" value="Unassembled WGS sequence"/>
</dbReference>
<dbReference type="Gene3D" id="3.40.50.720">
    <property type="entry name" value="NAD(P)-binding Rossmann-like Domain"/>
    <property type="match status" value="1"/>
</dbReference>
<name>A0ABU0FE40_9HYPH</name>
<dbReference type="InterPro" id="IPR025311">
    <property type="entry name" value="DUF4166"/>
</dbReference>